<name>A0A7Z0J6C5_9MICO</name>
<protein>
    <submittedName>
        <fullName evidence="1">Uncharacterized protein</fullName>
    </submittedName>
</protein>
<dbReference type="RefSeq" id="WP_179578481.1">
    <property type="nucleotide sequence ID" value="NZ_JACCFM010000001.1"/>
</dbReference>
<dbReference type="Proteomes" id="UP000537260">
    <property type="component" value="Unassembled WGS sequence"/>
</dbReference>
<proteinExistence type="predicted"/>
<evidence type="ECO:0000313" key="1">
    <source>
        <dbReference type="EMBL" id="NYJ19778.1"/>
    </source>
</evidence>
<dbReference type="EMBL" id="JACCFM010000001">
    <property type="protein sequence ID" value="NYJ19778.1"/>
    <property type="molecule type" value="Genomic_DNA"/>
</dbReference>
<organism evidence="1 2">
    <name type="scientific">Glaciibacter psychrotolerans</name>
    <dbReference type="NCBI Taxonomy" id="670054"/>
    <lineage>
        <taxon>Bacteria</taxon>
        <taxon>Bacillati</taxon>
        <taxon>Actinomycetota</taxon>
        <taxon>Actinomycetes</taxon>
        <taxon>Micrococcales</taxon>
        <taxon>Microbacteriaceae</taxon>
        <taxon>Glaciibacter</taxon>
    </lineage>
</organism>
<keyword evidence="2" id="KW-1185">Reference proteome</keyword>
<reference evidence="1 2" key="1">
    <citation type="submission" date="2020-07" db="EMBL/GenBank/DDBJ databases">
        <title>Sequencing the genomes of 1000 actinobacteria strains.</title>
        <authorList>
            <person name="Klenk H.-P."/>
        </authorList>
    </citation>
    <scope>NUCLEOTIDE SEQUENCE [LARGE SCALE GENOMIC DNA]</scope>
    <source>
        <strain evidence="1 2">LI1</strain>
    </source>
</reference>
<gene>
    <name evidence="1" type="ORF">HNR05_001569</name>
</gene>
<accession>A0A7Z0J6C5</accession>
<dbReference type="AlphaFoldDB" id="A0A7Z0J6C5"/>
<sequence>MAIAFLLIKLMDSLWRSAKAHFYVETAYTLPYLLDSNQISDLLQMHAKAGFNLNRMSERLHAPDSVT</sequence>
<comment type="caution">
    <text evidence="1">The sequence shown here is derived from an EMBL/GenBank/DDBJ whole genome shotgun (WGS) entry which is preliminary data.</text>
</comment>
<evidence type="ECO:0000313" key="2">
    <source>
        <dbReference type="Proteomes" id="UP000537260"/>
    </source>
</evidence>